<evidence type="ECO:0000259" key="1">
    <source>
        <dbReference type="Pfam" id="PF08787"/>
    </source>
</evidence>
<reference evidence="2 3" key="1">
    <citation type="submission" date="2023-05" db="EMBL/GenBank/DDBJ databases">
        <title>Adaptations of aquatic viruses from atmosphere-close ecosystems of the Central Arctic Ocean.</title>
        <authorList>
            <person name="Rahlff J."/>
            <person name="Holmfeldt K."/>
        </authorList>
    </citation>
    <scope>NUCLEOTIDE SEQUENCE [LARGE SCALE GENOMIC DNA]</scope>
    <source>
        <strain evidence="2 3">Arc14</strain>
    </source>
</reference>
<organism evidence="2 3">
    <name type="scientific">Flavobacterium frigidarium</name>
    <dbReference type="NCBI Taxonomy" id="99286"/>
    <lineage>
        <taxon>Bacteria</taxon>
        <taxon>Pseudomonadati</taxon>
        <taxon>Bacteroidota</taxon>
        <taxon>Flavobacteriia</taxon>
        <taxon>Flavobacteriales</taxon>
        <taxon>Flavobacteriaceae</taxon>
        <taxon>Flavobacterium</taxon>
    </lineage>
</organism>
<dbReference type="GO" id="GO:0016829">
    <property type="term" value="F:lyase activity"/>
    <property type="evidence" value="ECO:0007669"/>
    <property type="project" value="UniProtKB-KW"/>
</dbReference>
<dbReference type="RefSeq" id="WP_371569369.1">
    <property type="nucleotide sequence ID" value="NZ_JASMRN010000005.1"/>
</dbReference>
<name>A0ABV4KBS5_9FLAO</name>
<dbReference type="Pfam" id="PF08787">
    <property type="entry name" value="Alginate_lyase2"/>
    <property type="match status" value="1"/>
</dbReference>
<dbReference type="Gene3D" id="2.60.120.200">
    <property type="match status" value="1"/>
</dbReference>
<evidence type="ECO:0000313" key="3">
    <source>
        <dbReference type="Proteomes" id="UP001568894"/>
    </source>
</evidence>
<proteinExistence type="predicted"/>
<evidence type="ECO:0000313" key="2">
    <source>
        <dbReference type="EMBL" id="MEZ7515099.1"/>
    </source>
</evidence>
<dbReference type="EMBL" id="JASMRN010000005">
    <property type="protein sequence ID" value="MEZ7515099.1"/>
    <property type="molecule type" value="Genomic_DNA"/>
</dbReference>
<dbReference type="InterPro" id="IPR014895">
    <property type="entry name" value="Alginate_lyase_2"/>
</dbReference>
<dbReference type="SUPFAM" id="SSF49899">
    <property type="entry name" value="Concanavalin A-like lectins/glucanases"/>
    <property type="match status" value="1"/>
</dbReference>
<sequence length="307" mass="33493">MKTNRITPGLSDLNFKKGKVLFLGLTMLSLLSCDKDDVEESAVAASAVTETTVADANTSKTTTYPATVLGITTSTWKINSHTGSPSKSKYWDDITDSGASFNTYTNSDYFYTDGTWTYFKTWRGLNTSSSSSNPRVELRELISGKEAKWDGSVGTHTMTWTVKVNQLPKGEDGKTGVLCFGQVHGPEKNAKGVEVDDIIRVQFLGTANQKSGAVKLKISGYITEKVLGGSKTYDGYSLGTEYRFSIKYTGSTVYLYNGTKLVFSQKMNTSTEANYFKVGNYLQSVKGMSYDGSFGLVAVKALSTKHT</sequence>
<keyword evidence="2" id="KW-0456">Lyase</keyword>
<dbReference type="Proteomes" id="UP001568894">
    <property type="component" value="Unassembled WGS sequence"/>
</dbReference>
<feature type="domain" description="Alginate lyase 2" evidence="1">
    <location>
        <begin position="74"/>
        <end position="306"/>
    </location>
</feature>
<gene>
    <name evidence="2" type="ORF">QO192_07350</name>
</gene>
<comment type="caution">
    <text evidence="2">The sequence shown here is derived from an EMBL/GenBank/DDBJ whole genome shotgun (WGS) entry which is preliminary data.</text>
</comment>
<keyword evidence="3" id="KW-1185">Reference proteome</keyword>
<dbReference type="PROSITE" id="PS51257">
    <property type="entry name" value="PROKAR_LIPOPROTEIN"/>
    <property type="match status" value="1"/>
</dbReference>
<accession>A0ABV4KBS5</accession>
<protein>
    <submittedName>
        <fullName evidence="2">Polysaccharide lyase family 7 protein</fullName>
    </submittedName>
</protein>
<dbReference type="InterPro" id="IPR013320">
    <property type="entry name" value="ConA-like_dom_sf"/>
</dbReference>